<dbReference type="OrthoDB" id="497927at2759"/>
<proteinExistence type="predicted"/>
<dbReference type="RefSeq" id="XP_019045650.1">
    <property type="nucleotide sequence ID" value="XM_019192653.1"/>
</dbReference>
<dbReference type="InterPro" id="IPR029056">
    <property type="entry name" value="Ribokinase-like"/>
</dbReference>
<dbReference type="GeneID" id="30210440"/>
<dbReference type="KEGG" id="kbi:30210440"/>
<evidence type="ECO:0000313" key="2">
    <source>
        <dbReference type="EMBL" id="OCF24580.1"/>
    </source>
</evidence>
<dbReference type="PANTHER" id="PTHR47098">
    <property type="entry name" value="PROTEIN MAK32"/>
    <property type="match status" value="1"/>
</dbReference>
<dbReference type="EMBL" id="CP144545">
    <property type="protein sequence ID" value="WVW84663.1"/>
    <property type="molecule type" value="Genomic_DNA"/>
</dbReference>
<sequence>MQDQNHDEETANTSRRIVTFEQFIVDTFTRIGEDGVERAVDQPDQIGGGGTYAIIGSRMFVPPSRLGMIIDYTPSTLPQKMRDTLNEYGQEMWVFRERGDGHPTARAVNRYNGQTRGFEYLTKPLLLTPHSLLSTRLANPLPSTLHIISYPAPRSEGILSEVQQLKRERGWDPMIVWEPEEESLEVLERVARDIDLIGPNHHEVLRLFSPAISPSPTEEELKEVYINACKRLVSVNPKIGVVIRCGHLGCCYASTPPSRSEVMVKWVQAYWNPQRRGWTEGVVKDPTGAGNAFMGGLAAALDSGKSLDEGVIWGSVAASFTIEQDGLPMITNIDGDGDELWNGEDPWERVREMKRDMGMI</sequence>
<evidence type="ECO:0000313" key="4">
    <source>
        <dbReference type="Proteomes" id="UP000092730"/>
    </source>
</evidence>
<protein>
    <recommendedName>
        <fullName evidence="1">Carbohydrate kinase PfkB domain-containing protein</fullName>
    </recommendedName>
</protein>
<dbReference type="InterPro" id="IPR011611">
    <property type="entry name" value="PfkB_dom"/>
</dbReference>
<keyword evidence="4" id="KW-1185">Reference proteome</keyword>
<dbReference type="PANTHER" id="PTHR47098:SF2">
    <property type="entry name" value="PROTEIN MAK32"/>
    <property type="match status" value="1"/>
</dbReference>
<dbReference type="STRING" id="1296100.A0A1B9G0N9"/>
<dbReference type="Gene3D" id="3.40.1190.20">
    <property type="match status" value="1"/>
</dbReference>
<dbReference type="SUPFAM" id="SSF53613">
    <property type="entry name" value="Ribokinase-like"/>
    <property type="match status" value="1"/>
</dbReference>
<reference evidence="2" key="1">
    <citation type="submission" date="2013-07" db="EMBL/GenBank/DDBJ databases">
        <title>The Genome Sequence of Cryptococcus bestiolae CBS10118.</title>
        <authorList>
            <consortium name="The Broad Institute Genome Sequencing Platform"/>
            <person name="Cuomo C."/>
            <person name="Litvintseva A."/>
            <person name="Chen Y."/>
            <person name="Heitman J."/>
            <person name="Sun S."/>
            <person name="Springer D."/>
            <person name="Dromer F."/>
            <person name="Young S.K."/>
            <person name="Zeng Q."/>
            <person name="Gargeya S."/>
            <person name="Fitzgerald M."/>
            <person name="Abouelleil A."/>
            <person name="Alvarado L."/>
            <person name="Berlin A.M."/>
            <person name="Chapman S.B."/>
            <person name="Dewar J."/>
            <person name="Goldberg J."/>
            <person name="Griggs A."/>
            <person name="Gujja S."/>
            <person name="Hansen M."/>
            <person name="Howarth C."/>
            <person name="Imamovic A."/>
            <person name="Larimer J."/>
            <person name="McCowan C."/>
            <person name="Murphy C."/>
            <person name="Pearson M."/>
            <person name="Priest M."/>
            <person name="Roberts A."/>
            <person name="Saif S."/>
            <person name="Shea T."/>
            <person name="Sykes S."/>
            <person name="Wortman J."/>
            <person name="Nusbaum C."/>
            <person name="Birren B."/>
        </authorList>
    </citation>
    <scope>NUCLEOTIDE SEQUENCE [LARGE SCALE GENOMIC DNA]</scope>
    <source>
        <strain evidence="2">CBS 10118</strain>
    </source>
</reference>
<organism evidence="2">
    <name type="scientific">Kwoniella bestiolae CBS 10118</name>
    <dbReference type="NCBI Taxonomy" id="1296100"/>
    <lineage>
        <taxon>Eukaryota</taxon>
        <taxon>Fungi</taxon>
        <taxon>Dikarya</taxon>
        <taxon>Basidiomycota</taxon>
        <taxon>Agaricomycotina</taxon>
        <taxon>Tremellomycetes</taxon>
        <taxon>Tremellales</taxon>
        <taxon>Cryptococcaceae</taxon>
        <taxon>Kwoniella</taxon>
    </lineage>
</organism>
<reference evidence="3" key="2">
    <citation type="submission" date="2013-07" db="EMBL/GenBank/DDBJ databases">
        <authorList>
            <consortium name="The Broad Institute Genome Sequencing Platform"/>
            <person name="Cuomo C."/>
            <person name="Litvintseva A."/>
            <person name="Chen Y."/>
            <person name="Heitman J."/>
            <person name="Sun S."/>
            <person name="Springer D."/>
            <person name="Dromer F."/>
            <person name="Young S.K."/>
            <person name="Zeng Q."/>
            <person name="Gargeya S."/>
            <person name="Fitzgerald M."/>
            <person name="Abouelleil A."/>
            <person name="Alvarado L."/>
            <person name="Berlin A.M."/>
            <person name="Chapman S.B."/>
            <person name="Dewar J."/>
            <person name="Goldberg J."/>
            <person name="Griggs A."/>
            <person name="Gujja S."/>
            <person name="Hansen M."/>
            <person name="Howarth C."/>
            <person name="Imamovic A."/>
            <person name="Larimer J."/>
            <person name="McCowan C."/>
            <person name="Murphy C."/>
            <person name="Pearson M."/>
            <person name="Priest M."/>
            <person name="Roberts A."/>
            <person name="Saif S."/>
            <person name="Shea T."/>
            <person name="Sykes S."/>
            <person name="Wortman J."/>
            <person name="Nusbaum C."/>
            <person name="Birren B."/>
        </authorList>
    </citation>
    <scope>NUCLEOTIDE SEQUENCE</scope>
    <source>
        <strain evidence="3">CBS 10118</strain>
    </source>
</reference>
<dbReference type="AlphaFoldDB" id="A0A1B9G0N9"/>
<dbReference type="Proteomes" id="UP000092730">
    <property type="component" value="Chromosome 5"/>
</dbReference>
<evidence type="ECO:0000313" key="3">
    <source>
        <dbReference type="EMBL" id="WVW84663.1"/>
    </source>
</evidence>
<accession>A0A1B9G0N9</accession>
<evidence type="ECO:0000259" key="1">
    <source>
        <dbReference type="Pfam" id="PF00294"/>
    </source>
</evidence>
<name>A0A1B9G0N9_9TREE</name>
<dbReference type="EMBL" id="KI894022">
    <property type="protein sequence ID" value="OCF24580.1"/>
    <property type="molecule type" value="Genomic_DNA"/>
</dbReference>
<gene>
    <name evidence="2" type="ORF">I302_06041</name>
    <name evidence="3" type="ORF">I302_106697</name>
</gene>
<dbReference type="VEuPathDB" id="FungiDB:I302_06041"/>
<dbReference type="Pfam" id="PF00294">
    <property type="entry name" value="PfkB"/>
    <property type="match status" value="1"/>
</dbReference>
<feature type="domain" description="Carbohydrate kinase PfkB" evidence="1">
    <location>
        <begin position="145"/>
        <end position="326"/>
    </location>
</feature>
<reference evidence="3" key="4">
    <citation type="submission" date="2024-02" db="EMBL/GenBank/DDBJ databases">
        <title>Comparative genomics of Cryptococcus and Kwoniella reveals pathogenesis evolution and contrasting modes of karyotype evolution via chromosome fusion or intercentromeric recombination.</title>
        <authorList>
            <person name="Coelho M.A."/>
            <person name="David-Palma M."/>
            <person name="Shea T."/>
            <person name="Bowers K."/>
            <person name="McGinley-Smith S."/>
            <person name="Mohammad A.W."/>
            <person name="Gnirke A."/>
            <person name="Yurkov A.M."/>
            <person name="Nowrousian M."/>
            <person name="Sun S."/>
            <person name="Cuomo C.A."/>
            <person name="Heitman J."/>
        </authorList>
    </citation>
    <scope>NUCLEOTIDE SEQUENCE</scope>
    <source>
        <strain evidence="3">CBS 10118</strain>
    </source>
</reference>
<reference evidence="2" key="3">
    <citation type="submission" date="2014-01" db="EMBL/GenBank/DDBJ databases">
        <title>Evolution of pathogenesis and genome organization in the Tremellales.</title>
        <authorList>
            <person name="Cuomo C."/>
            <person name="Litvintseva A."/>
            <person name="Heitman J."/>
            <person name="Chen Y."/>
            <person name="Sun S."/>
            <person name="Springer D."/>
            <person name="Dromer F."/>
            <person name="Young S."/>
            <person name="Zeng Q."/>
            <person name="Chapman S."/>
            <person name="Gujja S."/>
            <person name="Saif S."/>
            <person name="Birren B."/>
        </authorList>
    </citation>
    <scope>NUCLEOTIDE SEQUENCE</scope>
    <source>
        <strain evidence="2">CBS 10118</strain>
    </source>
</reference>